<dbReference type="RefSeq" id="XP_009217705.1">
    <property type="nucleotide sequence ID" value="XM_009219441.1"/>
</dbReference>
<reference evidence="2" key="2">
    <citation type="submission" date="2010-07" db="EMBL/GenBank/DDBJ databases">
        <authorList>
            <consortium name="The Broad Institute Genome Sequencing Platform"/>
            <consortium name="Broad Institute Genome Sequencing Center for Infectious Disease"/>
            <person name="Ma L.-J."/>
            <person name="Dead R."/>
            <person name="Young S."/>
            <person name="Zeng Q."/>
            <person name="Koehrsen M."/>
            <person name="Alvarado L."/>
            <person name="Berlin A."/>
            <person name="Chapman S.B."/>
            <person name="Chen Z."/>
            <person name="Freedman E."/>
            <person name="Gellesch M."/>
            <person name="Goldberg J."/>
            <person name="Griggs A."/>
            <person name="Gujja S."/>
            <person name="Heilman E.R."/>
            <person name="Heiman D."/>
            <person name="Hepburn T."/>
            <person name="Howarth C."/>
            <person name="Jen D."/>
            <person name="Larson L."/>
            <person name="Mehta T."/>
            <person name="Neiman D."/>
            <person name="Pearson M."/>
            <person name="Roberts A."/>
            <person name="Saif S."/>
            <person name="Shea T."/>
            <person name="Shenoy N."/>
            <person name="Sisk P."/>
            <person name="Stolte C."/>
            <person name="Sykes S."/>
            <person name="Walk T."/>
            <person name="White J."/>
            <person name="Yandava C."/>
            <person name="Haas B."/>
            <person name="Nusbaum C."/>
            <person name="Birren B."/>
        </authorList>
    </citation>
    <scope>NUCLEOTIDE SEQUENCE</scope>
    <source>
        <strain evidence="2">R3-111a-1</strain>
    </source>
</reference>
<organism evidence="2">
    <name type="scientific">Gaeumannomyces tritici (strain R3-111a-1)</name>
    <name type="common">Wheat and barley take-all root rot fungus</name>
    <name type="synonym">Gaeumannomyces graminis var. tritici</name>
    <dbReference type="NCBI Taxonomy" id="644352"/>
    <lineage>
        <taxon>Eukaryota</taxon>
        <taxon>Fungi</taxon>
        <taxon>Dikarya</taxon>
        <taxon>Ascomycota</taxon>
        <taxon>Pezizomycotina</taxon>
        <taxon>Sordariomycetes</taxon>
        <taxon>Sordariomycetidae</taxon>
        <taxon>Magnaporthales</taxon>
        <taxon>Magnaporthaceae</taxon>
        <taxon>Gaeumannomyces</taxon>
    </lineage>
</organism>
<protein>
    <submittedName>
        <fullName evidence="2 3">Uncharacterized protein</fullName>
    </submittedName>
</protein>
<dbReference type="VEuPathDB" id="FungiDB:GGTG_01673"/>
<dbReference type="AlphaFoldDB" id="J3NK92"/>
<keyword evidence="1" id="KW-1133">Transmembrane helix</keyword>
<feature type="transmembrane region" description="Helical" evidence="1">
    <location>
        <begin position="95"/>
        <end position="113"/>
    </location>
</feature>
<dbReference type="Proteomes" id="UP000006039">
    <property type="component" value="Unassembled WGS sequence"/>
</dbReference>
<keyword evidence="1" id="KW-0812">Transmembrane</keyword>
<evidence type="ECO:0000313" key="4">
    <source>
        <dbReference type="Proteomes" id="UP000006039"/>
    </source>
</evidence>
<dbReference type="HOGENOM" id="CLU_052402_1_1_1"/>
<dbReference type="OrthoDB" id="4140442at2759"/>
<keyword evidence="1" id="KW-0472">Membrane</keyword>
<reference evidence="3" key="5">
    <citation type="submission" date="2018-04" db="UniProtKB">
        <authorList>
            <consortium name="EnsemblFungi"/>
        </authorList>
    </citation>
    <scope>IDENTIFICATION</scope>
    <source>
        <strain evidence="3">R3-111a-1</strain>
    </source>
</reference>
<reference evidence="4" key="1">
    <citation type="submission" date="2010-07" db="EMBL/GenBank/DDBJ databases">
        <title>The genome sequence of Gaeumannomyces graminis var. tritici strain R3-111a-1.</title>
        <authorList>
            <consortium name="The Broad Institute Genome Sequencing Platform"/>
            <person name="Ma L.-J."/>
            <person name="Dead R."/>
            <person name="Young S."/>
            <person name="Zeng Q."/>
            <person name="Koehrsen M."/>
            <person name="Alvarado L."/>
            <person name="Berlin A."/>
            <person name="Chapman S.B."/>
            <person name="Chen Z."/>
            <person name="Freedman E."/>
            <person name="Gellesch M."/>
            <person name="Goldberg J."/>
            <person name="Griggs A."/>
            <person name="Gujja S."/>
            <person name="Heilman E.R."/>
            <person name="Heiman D."/>
            <person name="Hepburn T."/>
            <person name="Howarth C."/>
            <person name="Jen D."/>
            <person name="Larson L."/>
            <person name="Mehta T."/>
            <person name="Neiman D."/>
            <person name="Pearson M."/>
            <person name="Roberts A."/>
            <person name="Saif S."/>
            <person name="Shea T."/>
            <person name="Shenoy N."/>
            <person name="Sisk P."/>
            <person name="Stolte C."/>
            <person name="Sykes S."/>
            <person name="Walk T."/>
            <person name="White J."/>
            <person name="Yandava C."/>
            <person name="Haas B."/>
            <person name="Nusbaum C."/>
            <person name="Birren B."/>
        </authorList>
    </citation>
    <scope>NUCLEOTIDE SEQUENCE [LARGE SCALE GENOMIC DNA]</scope>
    <source>
        <strain evidence="4">R3-111a-1</strain>
    </source>
</reference>
<reference evidence="3" key="4">
    <citation type="journal article" date="2015" name="G3 (Bethesda)">
        <title>Genome sequences of three phytopathogenic species of the Magnaporthaceae family of fungi.</title>
        <authorList>
            <person name="Okagaki L.H."/>
            <person name="Nunes C.C."/>
            <person name="Sailsbery J."/>
            <person name="Clay B."/>
            <person name="Brown D."/>
            <person name="John T."/>
            <person name="Oh Y."/>
            <person name="Young N."/>
            <person name="Fitzgerald M."/>
            <person name="Haas B.J."/>
            <person name="Zeng Q."/>
            <person name="Young S."/>
            <person name="Adiconis X."/>
            <person name="Fan L."/>
            <person name="Levin J.Z."/>
            <person name="Mitchell T.K."/>
            <person name="Okubara P.A."/>
            <person name="Farman M.L."/>
            <person name="Kohn L.M."/>
            <person name="Birren B."/>
            <person name="Ma L.-J."/>
            <person name="Dean R.A."/>
        </authorList>
    </citation>
    <scope>NUCLEOTIDE SEQUENCE</scope>
    <source>
        <strain evidence="3">R3-111a-1</strain>
    </source>
</reference>
<gene>
    <name evidence="3" type="primary">20342131</name>
    <name evidence="2" type="ORF">GGTG_01673</name>
</gene>
<sequence>MFRQQAILGLARRCGVCQRPAGRILPWLPGHTAGHDTSRLLHRAGPTQRLLSSAPPTTVAPEVGAGKARSFADSLARKNAATILYEAPSHTLSRFSSYTAGIFCFLFSGYHYATGMANPPEDIAWFVPHLYGIVVLAMGSMGTFFISGAGRIVRVISAVPRASEVAAKSATPETRTLSPAQKATAAAAAAADAARGVSPIQLELKASRYVPFIGPAVLRVDADKVVFPARLQQLREMVEYLRQGGSPGGKPVSDTTRARLAEMALRRARAEAEAKYDKEHLMTSPFRHLGQAVKETFVATRRALTGEGFVRIKVNNVRYKLDVTSAWALDGGRALDRLITIDENMQRRPKPKQ</sequence>
<feature type="transmembrane region" description="Helical" evidence="1">
    <location>
        <begin position="125"/>
        <end position="146"/>
    </location>
</feature>
<dbReference type="GeneID" id="20342131"/>
<evidence type="ECO:0000313" key="2">
    <source>
        <dbReference type="EMBL" id="EJT81696.1"/>
    </source>
</evidence>
<evidence type="ECO:0000313" key="3">
    <source>
        <dbReference type="EnsemblFungi" id="EJT81696"/>
    </source>
</evidence>
<reference evidence="2" key="3">
    <citation type="submission" date="2010-09" db="EMBL/GenBank/DDBJ databases">
        <title>Annotation of Gaeumannomyces graminis var. tritici R3-111a-1.</title>
        <authorList>
            <consortium name="The Broad Institute Genome Sequencing Platform"/>
            <person name="Ma L.-J."/>
            <person name="Dead R."/>
            <person name="Young S.K."/>
            <person name="Zeng Q."/>
            <person name="Gargeya S."/>
            <person name="Fitzgerald M."/>
            <person name="Haas B."/>
            <person name="Abouelleil A."/>
            <person name="Alvarado L."/>
            <person name="Arachchi H.M."/>
            <person name="Berlin A."/>
            <person name="Brown A."/>
            <person name="Chapman S.B."/>
            <person name="Chen Z."/>
            <person name="Dunbar C."/>
            <person name="Freedman E."/>
            <person name="Gearin G."/>
            <person name="Gellesch M."/>
            <person name="Goldberg J."/>
            <person name="Griggs A."/>
            <person name="Gujja S."/>
            <person name="Heiman D."/>
            <person name="Howarth C."/>
            <person name="Larson L."/>
            <person name="Lui A."/>
            <person name="MacDonald P.J.P."/>
            <person name="Mehta T."/>
            <person name="Montmayeur A."/>
            <person name="Murphy C."/>
            <person name="Neiman D."/>
            <person name="Pearson M."/>
            <person name="Priest M."/>
            <person name="Roberts A."/>
            <person name="Saif S."/>
            <person name="Shea T."/>
            <person name="Shenoy N."/>
            <person name="Sisk P."/>
            <person name="Stolte C."/>
            <person name="Sykes S."/>
            <person name="Yandava C."/>
            <person name="Wortman J."/>
            <person name="Nusbaum C."/>
            <person name="Birren B."/>
        </authorList>
    </citation>
    <scope>NUCLEOTIDE SEQUENCE</scope>
    <source>
        <strain evidence="2">R3-111a-1</strain>
    </source>
</reference>
<accession>J3NK92</accession>
<name>J3NK92_GAET3</name>
<dbReference type="STRING" id="644352.J3NK92"/>
<evidence type="ECO:0000256" key="1">
    <source>
        <dbReference type="SAM" id="Phobius"/>
    </source>
</evidence>
<dbReference type="EMBL" id="GL385395">
    <property type="protein sequence ID" value="EJT81696.1"/>
    <property type="molecule type" value="Genomic_DNA"/>
</dbReference>
<proteinExistence type="predicted"/>
<dbReference type="eggNOG" id="ENOG502SX2A">
    <property type="taxonomic scope" value="Eukaryota"/>
</dbReference>
<keyword evidence="4" id="KW-1185">Reference proteome</keyword>
<dbReference type="EnsemblFungi" id="EJT81696">
    <property type="protein sequence ID" value="EJT81696"/>
    <property type="gene ID" value="GGTG_01673"/>
</dbReference>